<sequence>MEDRFTKSRNANFTRYLILQTSFWKNVRRLEMTSAVEIPCEYLT</sequence>
<protein>
    <submittedName>
        <fullName evidence="1">Uncharacterized protein</fullName>
    </submittedName>
</protein>
<accession>A0A0A9HWF3</accession>
<reference evidence="1" key="2">
    <citation type="journal article" date="2015" name="Data Brief">
        <title>Shoot transcriptome of the giant reed, Arundo donax.</title>
        <authorList>
            <person name="Barrero R.A."/>
            <person name="Guerrero F.D."/>
            <person name="Moolhuijzen P."/>
            <person name="Goolsby J.A."/>
            <person name="Tidwell J."/>
            <person name="Bellgard S.E."/>
            <person name="Bellgard M.I."/>
        </authorList>
    </citation>
    <scope>NUCLEOTIDE SEQUENCE</scope>
    <source>
        <tissue evidence="1">Shoot tissue taken approximately 20 cm above the soil surface</tissue>
    </source>
</reference>
<name>A0A0A9HWF3_ARUDO</name>
<reference evidence="1" key="1">
    <citation type="submission" date="2014-09" db="EMBL/GenBank/DDBJ databases">
        <authorList>
            <person name="Magalhaes I.L.F."/>
            <person name="Oliveira U."/>
            <person name="Santos F.R."/>
            <person name="Vidigal T.H.D.A."/>
            <person name="Brescovit A.D."/>
            <person name="Santos A.J."/>
        </authorList>
    </citation>
    <scope>NUCLEOTIDE SEQUENCE</scope>
    <source>
        <tissue evidence="1">Shoot tissue taken approximately 20 cm above the soil surface</tissue>
    </source>
</reference>
<evidence type="ECO:0000313" key="1">
    <source>
        <dbReference type="EMBL" id="JAE37228.1"/>
    </source>
</evidence>
<dbReference type="EMBL" id="GBRH01160668">
    <property type="protein sequence ID" value="JAE37228.1"/>
    <property type="molecule type" value="Transcribed_RNA"/>
</dbReference>
<proteinExistence type="predicted"/>
<organism evidence="1">
    <name type="scientific">Arundo donax</name>
    <name type="common">Giant reed</name>
    <name type="synonym">Donax arundinaceus</name>
    <dbReference type="NCBI Taxonomy" id="35708"/>
    <lineage>
        <taxon>Eukaryota</taxon>
        <taxon>Viridiplantae</taxon>
        <taxon>Streptophyta</taxon>
        <taxon>Embryophyta</taxon>
        <taxon>Tracheophyta</taxon>
        <taxon>Spermatophyta</taxon>
        <taxon>Magnoliopsida</taxon>
        <taxon>Liliopsida</taxon>
        <taxon>Poales</taxon>
        <taxon>Poaceae</taxon>
        <taxon>PACMAD clade</taxon>
        <taxon>Arundinoideae</taxon>
        <taxon>Arundineae</taxon>
        <taxon>Arundo</taxon>
    </lineage>
</organism>
<dbReference type="AlphaFoldDB" id="A0A0A9HWF3"/>